<keyword evidence="3 7" id="KW-0862">Zinc</keyword>
<dbReference type="Pfam" id="PF01480">
    <property type="entry name" value="PWI"/>
    <property type="match status" value="1"/>
</dbReference>
<gene>
    <name evidence="11" type="ORF">PT974_00679</name>
</gene>
<sequence>MLFPEEDAPLLKTWIVKRIENTSDADSDVLADYVIALLKHDGDIDSVRKLCEAEIPDFLTEEPKAFLDDVFQAIAYKSYRPGAPPPPKPSPPAATATATAVAQPAQQLPNLLPPKKRGFQDHAEFEGHGGEQDPGYFGGRFKQAKRGPRRPMMGLPRFDPNNPMEALLQMRAMGIPLPGMPEFGAHAAYPPSGRGQPRRRGRCRDFDTKGYCSRGNTCMYDHGNDSIYVPPMAAQSEGKKNFDPNSQTKAMLWIAVNWITVVTSITRRSMANVSQLEYDPTNARPGRAQRPWWKERGARAPFSAEGPVHDRTKSTIVVENIPEESFAEEEVRGFFSQFGNITEVTMQPYKHLAIVKYDNWVAANAAYRSPKVIFDNRFVKVFWYKDAEDAALPSNTANGTKSNEATGPSETEPAPDIDLEEFNRKQEEAQKQHQEREAKRVDLERQRQELEKQQQELLAKHREESERLKEKLAGKQSAEPKNQESSSSATDKLRAQLAELEQEAKILGIDPDAADNGGGMYSGARGGGFGGRGGRGAPVRGRGSFRGQAGRHAAYAQYSIDNRPKKLAVTGVDFTPSDKDESLRHFLLNLGEFESVETSPSVTHVSFQDRKTAEKFYYSLHGKELPGVTGKLDLSWISSPLPPVEAKKTITNTTAAAAAAAVVEDTGTTGDAMAGMDEEHEAALRDEQHLEERQVDMDYDVAGDEGWGE</sequence>
<evidence type="ECO:0000256" key="2">
    <source>
        <dbReference type="ARBA" id="ARBA00022771"/>
    </source>
</evidence>
<feature type="region of interest" description="Disordered" evidence="8">
    <location>
        <begin position="452"/>
        <end position="557"/>
    </location>
</feature>
<evidence type="ECO:0000313" key="12">
    <source>
        <dbReference type="Proteomes" id="UP001338125"/>
    </source>
</evidence>
<proteinExistence type="predicted"/>
<organism evidence="11 12">
    <name type="scientific">Cladobotryum mycophilum</name>
    <dbReference type="NCBI Taxonomy" id="491253"/>
    <lineage>
        <taxon>Eukaryota</taxon>
        <taxon>Fungi</taxon>
        <taxon>Dikarya</taxon>
        <taxon>Ascomycota</taxon>
        <taxon>Pezizomycotina</taxon>
        <taxon>Sordariomycetes</taxon>
        <taxon>Hypocreomycetidae</taxon>
        <taxon>Hypocreales</taxon>
        <taxon>Hypocreaceae</taxon>
        <taxon>Cladobotryum</taxon>
    </lineage>
</organism>
<feature type="compositionally biased region" description="Basic and acidic residues" evidence="8">
    <location>
        <begin position="452"/>
        <end position="473"/>
    </location>
</feature>
<dbReference type="InterPro" id="IPR036855">
    <property type="entry name" value="Znf_CCCH_sf"/>
</dbReference>
<dbReference type="CDD" id="cd12257">
    <property type="entry name" value="RRM1_RBM26_like"/>
    <property type="match status" value="1"/>
</dbReference>
<dbReference type="InterPro" id="IPR002483">
    <property type="entry name" value="PWI_dom"/>
</dbReference>
<dbReference type="EMBL" id="JAVFKD010000001">
    <property type="protein sequence ID" value="KAK5998302.1"/>
    <property type="molecule type" value="Genomic_DNA"/>
</dbReference>
<evidence type="ECO:0000256" key="8">
    <source>
        <dbReference type="SAM" id="MobiDB-lite"/>
    </source>
</evidence>
<keyword evidence="1 7" id="KW-0479">Metal-binding</keyword>
<dbReference type="CDD" id="cd06503">
    <property type="entry name" value="ATP-synt_Fo_b"/>
    <property type="match status" value="1"/>
</dbReference>
<comment type="caution">
    <text evidence="11">The sequence shown here is derived from an EMBL/GenBank/DDBJ whole genome shotgun (WGS) entry which is preliminary data.</text>
</comment>
<evidence type="ECO:0000259" key="10">
    <source>
        <dbReference type="PROSITE" id="PS50103"/>
    </source>
</evidence>
<dbReference type="SUPFAM" id="SSF90229">
    <property type="entry name" value="CCCH zinc finger"/>
    <property type="match status" value="1"/>
</dbReference>
<dbReference type="PROSITE" id="PS50103">
    <property type="entry name" value="ZF_C3H1"/>
    <property type="match status" value="1"/>
</dbReference>
<dbReference type="PANTHER" id="PTHR14398">
    <property type="entry name" value="RNA RECOGNITION RRM/RNP DOMAIN"/>
    <property type="match status" value="1"/>
</dbReference>
<keyword evidence="4 6" id="KW-0694">RNA-binding</keyword>
<feature type="region of interest" description="Disordered" evidence="8">
    <location>
        <begin position="81"/>
        <end position="103"/>
    </location>
</feature>
<dbReference type="Pfam" id="PF00076">
    <property type="entry name" value="RRM_1"/>
    <property type="match status" value="1"/>
</dbReference>
<evidence type="ECO:0000256" key="7">
    <source>
        <dbReference type="PROSITE-ProRule" id="PRU00723"/>
    </source>
</evidence>
<evidence type="ECO:0000256" key="1">
    <source>
        <dbReference type="ARBA" id="ARBA00022723"/>
    </source>
</evidence>
<evidence type="ECO:0000256" key="4">
    <source>
        <dbReference type="ARBA" id="ARBA00022884"/>
    </source>
</evidence>
<dbReference type="InterPro" id="IPR045137">
    <property type="entry name" value="RBM26/27"/>
</dbReference>
<name>A0ABR0T1S4_9HYPO</name>
<protein>
    <submittedName>
        <fullName evidence="11">RNA-binding protein</fullName>
    </submittedName>
</protein>
<reference evidence="11 12" key="1">
    <citation type="submission" date="2024-01" db="EMBL/GenBank/DDBJ databases">
        <title>Complete genome of Cladobotryum mycophilum ATHUM6906.</title>
        <authorList>
            <person name="Christinaki A.C."/>
            <person name="Myridakis A.I."/>
            <person name="Kouvelis V.N."/>
        </authorList>
    </citation>
    <scope>NUCLEOTIDE SEQUENCE [LARGE SCALE GENOMIC DNA]</scope>
    <source>
        <strain evidence="11 12">ATHUM6906</strain>
    </source>
</reference>
<evidence type="ECO:0000256" key="6">
    <source>
        <dbReference type="PROSITE-ProRule" id="PRU00176"/>
    </source>
</evidence>
<dbReference type="InterPro" id="IPR000504">
    <property type="entry name" value="RRM_dom"/>
</dbReference>
<dbReference type="InterPro" id="IPR000571">
    <property type="entry name" value="Znf_CCCH"/>
</dbReference>
<keyword evidence="12" id="KW-1185">Reference proteome</keyword>
<dbReference type="InterPro" id="IPR035979">
    <property type="entry name" value="RBD_domain_sf"/>
</dbReference>
<feature type="compositionally biased region" description="Gly residues" evidence="8">
    <location>
        <begin position="516"/>
        <end position="536"/>
    </location>
</feature>
<dbReference type="InterPro" id="IPR012677">
    <property type="entry name" value="Nucleotide-bd_a/b_plait_sf"/>
</dbReference>
<evidence type="ECO:0000256" key="3">
    <source>
        <dbReference type="ARBA" id="ARBA00022833"/>
    </source>
</evidence>
<dbReference type="PROSITE" id="PS50102">
    <property type="entry name" value="RRM"/>
    <property type="match status" value="1"/>
</dbReference>
<evidence type="ECO:0000313" key="11">
    <source>
        <dbReference type="EMBL" id="KAK5998302.1"/>
    </source>
</evidence>
<comment type="function">
    <text evidence="5">May be involved in the turnover of nuclear polyadenylated (pA+) RNA.</text>
</comment>
<dbReference type="PANTHER" id="PTHR14398:SF0">
    <property type="entry name" value="ZINC FINGER PROTEIN SWM"/>
    <property type="match status" value="1"/>
</dbReference>
<evidence type="ECO:0000256" key="5">
    <source>
        <dbReference type="ARBA" id="ARBA00043866"/>
    </source>
</evidence>
<feature type="zinc finger region" description="C3H1-type" evidence="7">
    <location>
        <begin position="197"/>
        <end position="225"/>
    </location>
</feature>
<feature type="region of interest" description="Disordered" evidence="8">
    <location>
        <begin position="392"/>
        <end position="416"/>
    </location>
</feature>
<dbReference type="SMART" id="SM00360">
    <property type="entry name" value="RRM"/>
    <property type="match status" value="2"/>
</dbReference>
<dbReference type="Proteomes" id="UP001338125">
    <property type="component" value="Unassembled WGS sequence"/>
</dbReference>
<dbReference type="Gene3D" id="1.20.1390.10">
    <property type="entry name" value="PWI domain"/>
    <property type="match status" value="1"/>
</dbReference>
<feature type="compositionally biased region" description="Polar residues" evidence="8">
    <location>
        <begin position="393"/>
        <end position="409"/>
    </location>
</feature>
<dbReference type="Gene3D" id="3.30.70.330">
    <property type="match status" value="1"/>
</dbReference>
<keyword evidence="2 7" id="KW-0863">Zinc-finger</keyword>
<feature type="domain" description="RRM" evidence="9">
    <location>
        <begin position="314"/>
        <end position="386"/>
    </location>
</feature>
<feature type="compositionally biased region" description="Low complexity" evidence="8">
    <location>
        <begin position="93"/>
        <end position="103"/>
    </location>
</feature>
<feature type="compositionally biased region" description="Polar residues" evidence="8">
    <location>
        <begin position="479"/>
        <end position="490"/>
    </location>
</feature>
<evidence type="ECO:0000259" key="9">
    <source>
        <dbReference type="PROSITE" id="PS50102"/>
    </source>
</evidence>
<accession>A0ABR0T1S4</accession>
<dbReference type="SUPFAM" id="SSF54928">
    <property type="entry name" value="RNA-binding domain, RBD"/>
    <property type="match status" value="1"/>
</dbReference>
<feature type="compositionally biased region" description="Pro residues" evidence="8">
    <location>
        <begin position="82"/>
        <end position="92"/>
    </location>
</feature>
<feature type="domain" description="C3H1-type" evidence="10">
    <location>
        <begin position="197"/>
        <end position="225"/>
    </location>
</feature>